<dbReference type="InterPro" id="IPR011009">
    <property type="entry name" value="Kinase-like_dom_sf"/>
</dbReference>
<evidence type="ECO:0000256" key="1">
    <source>
        <dbReference type="ARBA" id="ARBA00012425"/>
    </source>
</evidence>
<name>A0A336MJZ5_CULSO</name>
<dbReference type="Gene3D" id="3.40.50.300">
    <property type="entry name" value="P-loop containing nucleotide triphosphate hydrolases"/>
    <property type="match status" value="1"/>
</dbReference>
<reference evidence="12" key="1">
    <citation type="submission" date="2018-04" db="EMBL/GenBank/DDBJ databases">
        <authorList>
            <person name="Go L.Y."/>
            <person name="Mitchell J.A."/>
        </authorList>
    </citation>
    <scope>NUCLEOTIDE SEQUENCE</scope>
    <source>
        <tissue evidence="12">Whole organism</tissue>
    </source>
</reference>
<dbReference type="GO" id="GO:0003924">
    <property type="term" value="F:GTPase activity"/>
    <property type="evidence" value="ECO:0007669"/>
    <property type="project" value="InterPro"/>
</dbReference>
<sequence>MFFLNLLRNAIPMQPETYRSSNYYRSRGSSRMDRYEKLSRLGEGSYGVVYKCRDRETNQLVAVKRFVESEDDPAIRKIALREVRMLKNLKHQNLVCLLEVFRRKRRLHLVFEFCEHTVLHELERHPQGVPDNLTKQIVYQTLLGVARTLGDLLPRHLAIFSQNDFFKGIQLPVPPTLEPLETKMPNRALSNPLMMDFLKEYANQLGIPFLETSAKNATNVEQAFLTMAAEIKNRVGPSSATTGPAQSINITQDI</sequence>
<dbReference type="GO" id="GO:0005524">
    <property type="term" value="F:ATP binding"/>
    <property type="evidence" value="ECO:0007669"/>
    <property type="project" value="UniProtKB-UniRule"/>
</dbReference>
<evidence type="ECO:0000313" key="12">
    <source>
        <dbReference type="EMBL" id="SSX10576.1"/>
    </source>
</evidence>
<dbReference type="Pfam" id="PF00071">
    <property type="entry name" value="Ras"/>
    <property type="match status" value="1"/>
</dbReference>
<evidence type="ECO:0000256" key="7">
    <source>
        <dbReference type="ARBA" id="ARBA00047811"/>
    </source>
</evidence>
<feature type="compositionally biased region" description="Polar residues" evidence="10">
    <location>
        <begin position="236"/>
        <end position="254"/>
    </location>
</feature>
<dbReference type="AlphaFoldDB" id="A0A336MJZ5"/>
<dbReference type="PANTHER" id="PTHR24056:SF222">
    <property type="entry name" value="CYCLIN-DEPENDENT KINASE-LIKE 1"/>
    <property type="match status" value="1"/>
</dbReference>
<keyword evidence="3" id="KW-0808">Transferase</keyword>
<dbReference type="FunFam" id="3.30.200.20:FF:000049">
    <property type="entry name" value="cyclin-dependent kinase-like 1 isoform X1"/>
    <property type="match status" value="1"/>
</dbReference>
<dbReference type="GO" id="GO:0004693">
    <property type="term" value="F:cyclin-dependent protein serine/threonine kinase activity"/>
    <property type="evidence" value="ECO:0007669"/>
    <property type="project" value="UniProtKB-EC"/>
</dbReference>
<dbReference type="Pfam" id="PF00069">
    <property type="entry name" value="Pkinase"/>
    <property type="match status" value="1"/>
</dbReference>
<keyword evidence="5" id="KW-0418">Kinase</keyword>
<evidence type="ECO:0000256" key="5">
    <source>
        <dbReference type="ARBA" id="ARBA00022777"/>
    </source>
</evidence>
<dbReference type="PROSITE" id="PS00107">
    <property type="entry name" value="PROTEIN_KINASE_ATP"/>
    <property type="match status" value="1"/>
</dbReference>
<dbReference type="EMBL" id="UFQS01001377">
    <property type="protein sequence ID" value="SSX10576.1"/>
    <property type="molecule type" value="Genomic_DNA"/>
</dbReference>
<dbReference type="EMBL" id="UFQT01001377">
    <property type="protein sequence ID" value="SSX30260.1"/>
    <property type="molecule type" value="Genomic_DNA"/>
</dbReference>
<dbReference type="SUPFAM" id="SSF52540">
    <property type="entry name" value="P-loop containing nucleoside triphosphate hydrolases"/>
    <property type="match status" value="1"/>
</dbReference>
<keyword evidence="2" id="KW-0723">Serine/threonine-protein kinase</keyword>
<comment type="catalytic activity">
    <reaction evidence="8">
        <text>L-seryl-[protein] + ATP = O-phospho-L-seryl-[protein] + ADP + H(+)</text>
        <dbReference type="Rhea" id="RHEA:17989"/>
        <dbReference type="Rhea" id="RHEA-COMP:9863"/>
        <dbReference type="Rhea" id="RHEA-COMP:11604"/>
        <dbReference type="ChEBI" id="CHEBI:15378"/>
        <dbReference type="ChEBI" id="CHEBI:29999"/>
        <dbReference type="ChEBI" id="CHEBI:30616"/>
        <dbReference type="ChEBI" id="CHEBI:83421"/>
        <dbReference type="ChEBI" id="CHEBI:456216"/>
        <dbReference type="EC" id="2.7.11.22"/>
    </reaction>
</comment>
<evidence type="ECO:0000256" key="6">
    <source>
        <dbReference type="ARBA" id="ARBA00022840"/>
    </source>
</evidence>
<dbReference type="VEuPathDB" id="VectorBase:CSON002237"/>
<evidence type="ECO:0000313" key="13">
    <source>
        <dbReference type="EMBL" id="SSX30260.1"/>
    </source>
</evidence>
<comment type="catalytic activity">
    <reaction evidence="7">
        <text>L-threonyl-[protein] + ATP = O-phospho-L-threonyl-[protein] + ADP + H(+)</text>
        <dbReference type="Rhea" id="RHEA:46608"/>
        <dbReference type="Rhea" id="RHEA-COMP:11060"/>
        <dbReference type="Rhea" id="RHEA-COMP:11605"/>
        <dbReference type="ChEBI" id="CHEBI:15378"/>
        <dbReference type="ChEBI" id="CHEBI:30013"/>
        <dbReference type="ChEBI" id="CHEBI:30616"/>
        <dbReference type="ChEBI" id="CHEBI:61977"/>
        <dbReference type="ChEBI" id="CHEBI:456216"/>
        <dbReference type="EC" id="2.7.11.22"/>
    </reaction>
</comment>
<dbReference type="PANTHER" id="PTHR24056">
    <property type="entry name" value="CELL DIVISION PROTEIN KINASE"/>
    <property type="match status" value="1"/>
</dbReference>
<protein>
    <recommendedName>
        <fullName evidence="1">cyclin-dependent kinase</fullName>
        <ecNumber evidence="1">2.7.11.22</ecNumber>
    </recommendedName>
</protein>
<feature type="domain" description="Protein kinase" evidence="11">
    <location>
        <begin position="35"/>
        <end position="254"/>
    </location>
</feature>
<evidence type="ECO:0000256" key="2">
    <source>
        <dbReference type="ARBA" id="ARBA00022527"/>
    </source>
</evidence>
<dbReference type="InterPro" id="IPR001806">
    <property type="entry name" value="Small_GTPase"/>
</dbReference>
<evidence type="ECO:0000259" key="11">
    <source>
        <dbReference type="PROSITE" id="PS50011"/>
    </source>
</evidence>
<dbReference type="InterPro" id="IPR050108">
    <property type="entry name" value="CDK"/>
</dbReference>
<reference evidence="13" key="2">
    <citation type="submission" date="2018-07" db="EMBL/GenBank/DDBJ databases">
        <authorList>
            <person name="Quirk P.G."/>
            <person name="Krulwich T.A."/>
        </authorList>
    </citation>
    <scope>NUCLEOTIDE SEQUENCE</scope>
</reference>
<gene>
    <name evidence="13" type="primary">CSON002237</name>
</gene>
<keyword evidence="6 9" id="KW-0067">ATP-binding</keyword>
<feature type="binding site" evidence="9">
    <location>
        <position position="64"/>
    </location>
    <ligand>
        <name>ATP</name>
        <dbReference type="ChEBI" id="CHEBI:30616"/>
    </ligand>
</feature>
<feature type="region of interest" description="Disordered" evidence="10">
    <location>
        <begin position="235"/>
        <end position="254"/>
    </location>
</feature>
<evidence type="ECO:0000256" key="8">
    <source>
        <dbReference type="ARBA" id="ARBA00048367"/>
    </source>
</evidence>
<dbReference type="InterPro" id="IPR027417">
    <property type="entry name" value="P-loop_NTPase"/>
</dbReference>
<dbReference type="InterPro" id="IPR000719">
    <property type="entry name" value="Prot_kinase_dom"/>
</dbReference>
<dbReference type="GO" id="GO:0005525">
    <property type="term" value="F:GTP binding"/>
    <property type="evidence" value="ECO:0007669"/>
    <property type="project" value="InterPro"/>
</dbReference>
<dbReference type="GO" id="GO:0005634">
    <property type="term" value="C:nucleus"/>
    <property type="evidence" value="ECO:0007669"/>
    <property type="project" value="TreeGrafter"/>
</dbReference>
<evidence type="ECO:0000256" key="10">
    <source>
        <dbReference type="SAM" id="MobiDB-lite"/>
    </source>
</evidence>
<evidence type="ECO:0000256" key="4">
    <source>
        <dbReference type="ARBA" id="ARBA00022741"/>
    </source>
</evidence>
<dbReference type="Gene3D" id="3.30.200.20">
    <property type="entry name" value="Phosphorylase Kinase, domain 1"/>
    <property type="match status" value="1"/>
</dbReference>
<keyword evidence="4 9" id="KW-0547">Nucleotide-binding</keyword>
<evidence type="ECO:0000256" key="3">
    <source>
        <dbReference type="ARBA" id="ARBA00022679"/>
    </source>
</evidence>
<dbReference type="InterPro" id="IPR017441">
    <property type="entry name" value="Protein_kinase_ATP_BS"/>
</dbReference>
<evidence type="ECO:0000256" key="9">
    <source>
        <dbReference type="PROSITE-ProRule" id="PRU10141"/>
    </source>
</evidence>
<accession>A0A336MJZ5</accession>
<dbReference type="PROSITE" id="PS50011">
    <property type="entry name" value="PROTEIN_KINASE_DOM"/>
    <property type="match status" value="1"/>
</dbReference>
<proteinExistence type="predicted"/>
<dbReference type="SUPFAM" id="SSF56112">
    <property type="entry name" value="Protein kinase-like (PK-like)"/>
    <property type="match status" value="1"/>
</dbReference>
<organism evidence="13">
    <name type="scientific">Culicoides sonorensis</name>
    <name type="common">Biting midge</name>
    <dbReference type="NCBI Taxonomy" id="179676"/>
    <lineage>
        <taxon>Eukaryota</taxon>
        <taxon>Metazoa</taxon>
        <taxon>Ecdysozoa</taxon>
        <taxon>Arthropoda</taxon>
        <taxon>Hexapoda</taxon>
        <taxon>Insecta</taxon>
        <taxon>Pterygota</taxon>
        <taxon>Neoptera</taxon>
        <taxon>Endopterygota</taxon>
        <taxon>Diptera</taxon>
        <taxon>Nematocera</taxon>
        <taxon>Chironomoidea</taxon>
        <taxon>Ceratopogonidae</taxon>
        <taxon>Ceratopogoninae</taxon>
        <taxon>Culicoides</taxon>
        <taxon>Monoculicoides</taxon>
    </lineage>
</organism>
<dbReference type="EC" id="2.7.11.22" evidence="1"/>